<organism evidence="2">
    <name type="scientific">plant metagenome</name>
    <dbReference type="NCBI Taxonomy" id="1297885"/>
    <lineage>
        <taxon>unclassified sequences</taxon>
        <taxon>metagenomes</taxon>
        <taxon>organismal metagenomes</taxon>
    </lineage>
</organism>
<dbReference type="EMBL" id="CAADIM010000018">
    <property type="protein sequence ID" value="VFR81284.1"/>
    <property type="molecule type" value="Genomic_DNA"/>
</dbReference>
<protein>
    <submittedName>
        <fullName evidence="2">Uncharacterized protein</fullName>
    </submittedName>
</protein>
<proteinExistence type="predicted"/>
<evidence type="ECO:0000313" key="1">
    <source>
        <dbReference type="EMBL" id="VFR81284.1"/>
    </source>
</evidence>
<evidence type="ECO:0000313" key="2">
    <source>
        <dbReference type="EMBL" id="VFR86334.1"/>
    </source>
</evidence>
<gene>
    <name evidence="1" type="ORF">ISE1_2733</name>
    <name evidence="2" type="ORF">ISE2_4484</name>
</gene>
<dbReference type="AlphaFoldDB" id="A0A484UIQ7"/>
<accession>A0A484UIQ7</accession>
<dbReference type="EMBL" id="CAADIN010000014">
    <property type="protein sequence ID" value="VFR86334.1"/>
    <property type="molecule type" value="Genomic_DNA"/>
</dbReference>
<sequence length="136" mass="14961">MATLDYWREPMDETTARSILSPAHATWCLTQGSAYCAGRAQGAWQANLVDQYGAYRALERLAIAQLKDTEGQLLEVGAMYCCALHNTGPDAKSIPLDLGQLVRYAGDGRFLDADTLDETFPDWDVLVRQVAPVIPL</sequence>
<name>A0A484UIQ7_9ZZZZ</name>
<reference evidence="2" key="1">
    <citation type="submission" date="2019-03" db="EMBL/GenBank/DDBJ databases">
        <authorList>
            <person name="Danneels B."/>
        </authorList>
    </citation>
    <scope>NUCLEOTIDE SEQUENCE</scope>
</reference>